<protein>
    <submittedName>
        <fullName evidence="2">Uncharacterized protein</fullName>
    </submittedName>
</protein>
<sequence>MGVDLVFTGHEHLSMIDMPPTEYITQKVLRNIKSELLAVRQLHNFRDGAMPGSVVRTKTLWIHTATVQSPNQILIEQIAVHYNNKVIDSFLLSKSAHSDLIICMLIVGEALMKCVF</sequence>
<reference evidence="2" key="1">
    <citation type="submission" date="2022-11" db="UniProtKB">
        <authorList>
            <consortium name="WormBaseParasite"/>
        </authorList>
    </citation>
    <scope>IDENTIFICATION</scope>
</reference>
<dbReference type="Proteomes" id="UP000887574">
    <property type="component" value="Unplaced"/>
</dbReference>
<evidence type="ECO:0000313" key="2">
    <source>
        <dbReference type="WBParaSite" id="jg22397"/>
    </source>
</evidence>
<dbReference type="WBParaSite" id="jg22397">
    <property type="protein sequence ID" value="jg22397"/>
    <property type="gene ID" value="jg22397"/>
</dbReference>
<dbReference type="AlphaFoldDB" id="A0A915DSA5"/>
<name>A0A915DSA5_9BILA</name>
<evidence type="ECO:0000313" key="1">
    <source>
        <dbReference type="Proteomes" id="UP000887574"/>
    </source>
</evidence>
<organism evidence="1 2">
    <name type="scientific">Ditylenchus dipsaci</name>
    <dbReference type="NCBI Taxonomy" id="166011"/>
    <lineage>
        <taxon>Eukaryota</taxon>
        <taxon>Metazoa</taxon>
        <taxon>Ecdysozoa</taxon>
        <taxon>Nematoda</taxon>
        <taxon>Chromadorea</taxon>
        <taxon>Rhabditida</taxon>
        <taxon>Tylenchina</taxon>
        <taxon>Tylenchomorpha</taxon>
        <taxon>Sphaerularioidea</taxon>
        <taxon>Anguinidae</taxon>
        <taxon>Anguininae</taxon>
        <taxon>Ditylenchus</taxon>
    </lineage>
</organism>
<proteinExistence type="predicted"/>
<accession>A0A915DSA5</accession>
<keyword evidence="1" id="KW-1185">Reference proteome</keyword>